<sequence>MFRSTTFKFLQLLFLVSVCRMYTAPTTGTQGGSLSSDQSESQEKPPAGTSPKVVSSSSCTLFFGRHRGTKDVWKMLLSNDKMHQELLHHKSHVDSNENNTRKAINSTRAMALPERVHTKPSVNEGDS</sequence>
<feature type="chain" id="PRO_5020902047" description="Secreted protein" evidence="2">
    <location>
        <begin position="22"/>
        <end position="127"/>
    </location>
</feature>
<evidence type="ECO:0000256" key="2">
    <source>
        <dbReference type="SAM" id="SignalP"/>
    </source>
</evidence>
<organism evidence="3 4">
    <name type="scientific">Dendrothele bispora (strain CBS 962.96)</name>
    <dbReference type="NCBI Taxonomy" id="1314807"/>
    <lineage>
        <taxon>Eukaryota</taxon>
        <taxon>Fungi</taxon>
        <taxon>Dikarya</taxon>
        <taxon>Basidiomycota</taxon>
        <taxon>Agaricomycotina</taxon>
        <taxon>Agaricomycetes</taxon>
        <taxon>Agaricomycetidae</taxon>
        <taxon>Agaricales</taxon>
        <taxon>Agaricales incertae sedis</taxon>
        <taxon>Dendrothele</taxon>
    </lineage>
</organism>
<evidence type="ECO:0000313" key="4">
    <source>
        <dbReference type="Proteomes" id="UP000297245"/>
    </source>
</evidence>
<dbReference type="Proteomes" id="UP000297245">
    <property type="component" value="Unassembled WGS sequence"/>
</dbReference>
<keyword evidence="2" id="KW-0732">Signal</keyword>
<feature type="region of interest" description="Disordered" evidence="1">
    <location>
        <begin position="26"/>
        <end position="57"/>
    </location>
</feature>
<protein>
    <recommendedName>
        <fullName evidence="5">Secreted protein</fullName>
    </recommendedName>
</protein>
<dbReference type="AlphaFoldDB" id="A0A4S8LDX4"/>
<name>A0A4S8LDX4_DENBC</name>
<dbReference type="EMBL" id="ML179463">
    <property type="protein sequence ID" value="THU87132.1"/>
    <property type="molecule type" value="Genomic_DNA"/>
</dbReference>
<keyword evidence="4" id="KW-1185">Reference proteome</keyword>
<feature type="compositionally biased region" description="Polar residues" evidence="1">
    <location>
        <begin position="96"/>
        <end position="108"/>
    </location>
</feature>
<feature type="compositionally biased region" description="Polar residues" evidence="1">
    <location>
        <begin position="26"/>
        <end position="39"/>
    </location>
</feature>
<evidence type="ECO:0008006" key="5">
    <source>
        <dbReference type="Google" id="ProtNLM"/>
    </source>
</evidence>
<reference evidence="3 4" key="1">
    <citation type="journal article" date="2019" name="Nat. Ecol. Evol.">
        <title>Megaphylogeny resolves global patterns of mushroom evolution.</title>
        <authorList>
            <person name="Varga T."/>
            <person name="Krizsan K."/>
            <person name="Foldi C."/>
            <person name="Dima B."/>
            <person name="Sanchez-Garcia M."/>
            <person name="Sanchez-Ramirez S."/>
            <person name="Szollosi G.J."/>
            <person name="Szarkandi J.G."/>
            <person name="Papp V."/>
            <person name="Albert L."/>
            <person name="Andreopoulos W."/>
            <person name="Angelini C."/>
            <person name="Antonin V."/>
            <person name="Barry K.W."/>
            <person name="Bougher N.L."/>
            <person name="Buchanan P."/>
            <person name="Buyck B."/>
            <person name="Bense V."/>
            <person name="Catcheside P."/>
            <person name="Chovatia M."/>
            <person name="Cooper J."/>
            <person name="Damon W."/>
            <person name="Desjardin D."/>
            <person name="Finy P."/>
            <person name="Geml J."/>
            <person name="Haridas S."/>
            <person name="Hughes K."/>
            <person name="Justo A."/>
            <person name="Karasinski D."/>
            <person name="Kautmanova I."/>
            <person name="Kiss B."/>
            <person name="Kocsube S."/>
            <person name="Kotiranta H."/>
            <person name="LaButti K.M."/>
            <person name="Lechner B.E."/>
            <person name="Liimatainen K."/>
            <person name="Lipzen A."/>
            <person name="Lukacs Z."/>
            <person name="Mihaltcheva S."/>
            <person name="Morgado L.N."/>
            <person name="Niskanen T."/>
            <person name="Noordeloos M.E."/>
            <person name="Ohm R.A."/>
            <person name="Ortiz-Santana B."/>
            <person name="Ovrebo C."/>
            <person name="Racz N."/>
            <person name="Riley R."/>
            <person name="Savchenko A."/>
            <person name="Shiryaev A."/>
            <person name="Soop K."/>
            <person name="Spirin V."/>
            <person name="Szebenyi C."/>
            <person name="Tomsovsky M."/>
            <person name="Tulloss R.E."/>
            <person name="Uehling J."/>
            <person name="Grigoriev I.V."/>
            <person name="Vagvolgyi C."/>
            <person name="Papp T."/>
            <person name="Martin F.M."/>
            <person name="Miettinen O."/>
            <person name="Hibbett D.S."/>
            <person name="Nagy L.G."/>
        </authorList>
    </citation>
    <scope>NUCLEOTIDE SEQUENCE [LARGE SCALE GENOMIC DNA]</scope>
    <source>
        <strain evidence="3 4">CBS 962.96</strain>
    </source>
</reference>
<feature type="signal peptide" evidence="2">
    <location>
        <begin position="1"/>
        <end position="21"/>
    </location>
</feature>
<gene>
    <name evidence="3" type="ORF">K435DRAFT_804576</name>
</gene>
<evidence type="ECO:0000313" key="3">
    <source>
        <dbReference type="EMBL" id="THU87132.1"/>
    </source>
</evidence>
<evidence type="ECO:0000256" key="1">
    <source>
        <dbReference type="SAM" id="MobiDB-lite"/>
    </source>
</evidence>
<proteinExistence type="predicted"/>
<feature type="region of interest" description="Disordered" evidence="1">
    <location>
        <begin position="90"/>
        <end position="127"/>
    </location>
</feature>
<accession>A0A4S8LDX4</accession>